<gene>
    <name evidence="1" type="ORF">D5086_016494</name>
</gene>
<name>A0ACC4BUB3_POPAL</name>
<evidence type="ECO:0000313" key="1">
    <source>
        <dbReference type="EMBL" id="KAL3582162.1"/>
    </source>
</evidence>
<reference evidence="1 2" key="1">
    <citation type="journal article" date="2024" name="Plant Biotechnol. J.">
        <title>Genome and CRISPR/Cas9 system of a widespread forest tree (Populus alba) in the world.</title>
        <authorList>
            <person name="Liu Y.J."/>
            <person name="Jiang P.F."/>
            <person name="Han X.M."/>
            <person name="Li X.Y."/>
            <person name="Wang H.M."/>
            <person name="Wang Y.J."/>
            <person name="Wang X.X."/>
            <person name="Zeng Q.Y."/>
        </authorList>
    </citation>
    <scope>NUCLEOTIDE SEQUENCE [LARGE SCALE GENOMIC DNA]</scope>
    <source>
        <strain evidence="2">cv. PAL-ZL1</strain>
    </source>
</reference>
<proteinExistence type="predicted"/>
<dbReference type="Proteomes" id="UP000309997">
    <property type="component" value="Unassembled WGS sequence"/>
</dbReference>
<sequence length="200" mass="22798">MKVARRDLIFHVLIKGIARWDSKLMEIAIRDLVFHYFGGRQMGPHIPCLLKGIARWDSKMIKGDRQKGSHVSLFGGIARWDSKLKEIARWDLILRHSSRKVARRDLILKPFLRKALEFTKNSSPWASFPARVASKSDKPYTNMFTCNPFIPENGPVGSKKLETAPLSGSKWPPRAVRSLELPNLAARGAHFERTVEMLPN</sequence>
<dbReference type="EMBL" id="RCHU02000008">
    <property type="protein sequence ID" value="KAL3582162.1"/>
    <property type="molecule type" value="Genomic_DNA"/>
</dbReference>
<keyword evidence="2" id="KW-1185">Reference proteome</keyword>
<comment type="caution">
    <text evidence="1">The sequence shown here is derived from an EMBL/GenBank/DDBJ whole genome shotgun (WGS) entry which is preliminary data.</text>
</comment>
<evidence type="ECO:0000313" key="2">
    <source>
        <dbReference type="Proteomes" id="UP000309997"/>
    </source>
</evidence>
<accession>A0ACC4BUB3</accession>
<protein>
    <submittedName>
        <fullName evidence="1">Uncharacterized protein</fullName>
    </submittedName>
</protein>
<organism evidence="1 2">
    <name type="scientific">Populus alba</name>
    <name type="common">White poplar</name>
    <dbReference type="NCBI Taxonomy" id="43335"/>
    <lineage>
        <taxon>Eukaryota</taxon>
        <taxon>Viridiplantae</taxon>
        <taxon>Streptophyta</taxon>
        <taxon>Embryophyta</taxon>
        <taxon>Tracheophyta</taxon>
        <taxon>Spermatophyta</taxon>
        <taxon>Magnoliopsida</taxon>
        <taxon>eudicotyledons</taxon>
        <taxon>Gunneridae</taxon>
        <taxon>Pentapetalae</taxon>
        <taxon>rosids</taxon>
        <taxon>fabids</taxon>
        <taxon>Malpighiales</taxon>
        <taxon>Salicaceae</taxon>
        <taxon>Saliceae</taxon>
        <taxon>Populus</taxon>
    </lineage>
</organism>